<dbReference type="Proteomes" id="UP000274429">
    <property type="component" value="Unassembled WGS sequence"/>
</dbReference>
<sequence length="587" mass="65167">MQQNFSVLLALTVSVLLGISLKKRSEGCELRANDHERIRSRLSAVLNQYFSPIAQFPGLYYFHGGEKTTQSRVHRSTTQRFDTSPIPGSISNILASPPTNSPPEYQKSVVSGSRQVMFSTSSRSGSDTEEIRKRERIETVEEKKESAICAELLAPNEDQLMSHKKPLFLKVMLELKHGGVEVQLPVKNLPICLLDVLPSSDEVNLQELSLTVTFIPLVWKPKVRISFSNASAESPVRQESSGTATSPGGHLGPVEEMSESSNGSSISDGERVLPFCGAGNYTLGNNILRHSLPLPPPKIHPSLRTASISSEAFEDGDFLCSLHWCECHLEVSEAASPCSICRALSDSEFLRCLDNEQWIALRRTTQIFRWLLQDEVVCSQRLLQPLLVSTVEAVLRHMENTKSLLLNIVPSSAVLMPFHISHSYALLSKACIRYKKGANSGASDVLLDLMRAIGWESIDLSFISKSDKAIPRFLDRLQSISFRYAQAQLNHIGDYYVVCRSEPSHPPLLSPSPQRERKEQCPLARSASEVGISTQIETKPTSIRFWDFEVCELANVSNIGKVPSHSLSLPLTLQPSQNSKFFIIELA</sequence>
<dbReference type="AlphaFoldDB" id="A0A0R3WUN0"/>
<feature type="compositionally biased region" description="Polar residues" evidence="1">
    <location>
        <begin position="108"/>
        <end position="125"/>
    </location>
</feature>
<feature type="compositionally biased region" description="Polar residues" evidence="1">
    <location>
        <begin position="89"/>
        <end position="98"/>
    </location>
</feature>
<evidence type="ECO:0000313" key="5">
    <source>
        <dbReference type="WBParaSite" id="TTAC_0000447001-mRNA-1"/>
    </source>
</evidence>
<feature type="chain" id="PRO_5043133056" evidence="2">
    <location>
        <begin position="28"/>
        <end position="587"/>
    </location>
</feature>
<accession>A0A0R3WUN0</accession>
<proteinExistence type="predicted"/>
<dbReference type="GO" id="GO:0005777">
    <property type="term" value="C:peroxisome"/>
    <property type="evidence" value="ECO:0007669"/>
    <property type="project" value="InterPro"/>
</dbReference>
<feature type="compositionally biased region" description="Polar residues" evidence="1">
    <location>
        <begin position="230"/>
        <end position="246"/>
    </location>
</feature>
<dbReference type="EMBL" id="UYWX01004482">
    <property type="protein sequence ID" value="VDM24993.1"/>
    <property type="molecule type" value="Genomic_DNA"/>
</dbReference>
<feature type="region of interest" description="Disordered" evidence="1">
    <location>
        <begin position="78"/>
        <end position="131"/>
    </location>
</feature>
<organism evidence="5">
    <name type="scientific">Hydatigena taeniaeformis</name>
    <name type="common">Feline tapeworm</name>
    <name type="synonym">Taenia taeniaeformis</name>
    <dbReference type="NCBI Taxonomy" id="6205"/>
    <lineage>
        <taxon>Eukaryota</taxon>
        <taxon>Metazoa</taxon>
        <taxon>Spiralia</taxon>
        <taxon>Lophotrochozoa</taxon>
        <taxon>Platyhelminthes</taxon>
        <taxon>Cestoda</taxon>
        <taxon>Eucestoda</taxon>
        <taxon>Cyclophyllidea</taxon>
        <taxon>Taeniidae</taxon>
        <taxon>Hydatigera</taxon>
    </lineage>
</organism>
<keyword evidence="4" id="KW-1185">Reference proteome</keyword>
<evidence type="ECO:0000256" key="2">
    <source>
        <dbReference type="SAM" id="SignalP"/>
    </source>
</evidence>
<evidence type="ECO:0000256" key="1">
    <source>
        <dbReference type="SAM" id="MobiDB-lite"/>
    </source>
</evidence>
<dbReference type="InterPro" id="IPR033228">
    <property type="entry name" value="SZT2"/>
</dbReference>
<dbReference type="WBParaSite" id="TTAC_0000447001-mRNA-1">
    <property type="protein sequence ID" value="TTAC_0000447001-mRNA-1"/>
    <property type="gene ID" value="TTAC_0000447001"/>
</dbReference>
<evidence type="ECO:0000313" key="4">
    <source>
        <dbReference type="Proteomes" id="UP000274429"/>
    </source>
</evidence>
<feature type="signal peptide" evidence="2">
    <location>
        <begin position="1"/>
        <end position="27"/>
    </location>
</feature>
<name>A0A0R3WUN0_HYDTA</name>
<dbReference type="PANTHER" id="PTHR14918:SF3">
    <property type="entry name" value="KICSTOR COMPLEX PROTEIN SZT2"/>
    <property type="match status" value="1"/>
</dbReference>
<dbReference type="STRING" id="6205.A0A0R3WUN0"/>
<evidence type="ECO:0000313" key="3">
    <source>
        <dbReference type="EMBL" id="VDM24993.1"/>
    </source>
</evidence>
<keyword evidence="2" id="KW-0732">Signal</keyword>
<gene>
    <name evidence="3" type="ORF">TTAC_LOCUS4455</name>
</gene>
<reference evidence="3 4" key="2">
    <citation type="submission" date="2018-11" db="EMBL/GenBank/DDBJ databases">
        <authorList>
            <consortium name="Pathogen Informatics"/>
        </authorList>
    </citation>
    <scope>NUCLEOTIDE SEQUENCE [LARGE SCALE GENOMIC DNA]</scope>
</reference>
<protein>
    <submittedName>
        <fullName evidence="5">Mab-21 domain-containing protein</fullName>
    </submittedName>
</protein>
<reference evidence="5" key="1">
    <citation type="submission" date="2017-02" db="UniProtKB">
        <authorList>
            <consortium name="WormBaseParasite"/>
        </authorList>
    </citation>
    <scope>IDENTIFICATION</scope>
</reference>
<feature type="region of interest" description="Disordered" evidence="1">
    <location>
        <begin position="230"/>
        <end position="266"/>
    </location>
</feature>
<dbReference type="PANTHER" id="PTHR14918">
    <property type="entry name" value="KICSTOR COMPLEX PROTEIN SZT2"/>
    <property type="match status" value="1"/>
</dbReference>